<evidence type="ECO:0000313" key="3">
    <source>
        <dbReference type="EMBL" id="QEU10854.1"/>
    </source>
</evidence>
<sequence>MKNKLILATGIAIGFVIGSKMGREPYEKLEATAKQYVDDPRVQEKVGQARETVSKVAKDAAETVKDKAPEVAEQAKTAAKGAASTAKDKANEVRASHKADTPKVKATDTSSDSSVAGGDAEVHEAK</sequence>
<evidence type="ECO:0000256" key="1">
    <source>
        <dbReference type="SAM" id="MobiDB-lite"/>
    </source>
</evidence>
<dbReference type="STRING" id="1630135.DAD186_01980"/>
<feature type="compositionally biased region" description="Low complexity" evidence="1">
    <location>
        <begin position="72"/>
        <end position="85"/>
    </location>
</feature>
<dbReference type="EMBL" id="CP012117">
    <property type="protein sequence ID" value="ANP26757.1"/>
    <property type="molecule type" value="Genomic_DNA"/>
</dbReference>
<dbReference type="RefSeq" id="WP_065247128.1">
    <property type="nucleotide sequence ID" value="NZ_CP012117.1"/>
</dbReference>
<accession>A0A1B0ZFN8</accession>
<dbReference type="Proteomes" id="UP000323865">
    <property type="component" value="Chromosome"/>
</dbReference>
<organism evidence="2 4">
    <name type="scientific">Dermabacter vaginalis</name>
    <dbReference type="NCBI Taxonomy" id="1630135"/>
    <lineage>
        <taxon>Bacteria</taxon>
        <taxon>Bacillati</taxon>
        <taxon>Actinomycetota</taxon>
        <taxon>Actinomycetes</taxon>
        <taxon>Micrococcales</taxon>
        <taxon>Dermabacteraceae</taxon>
        <taxon>Dermabacter</taxon>
    </lineage>
</organism>
<reference evidence="2 4" key="1">
    <citation type="submission" date="2015-06" db="EMBL/GenBank/DDBJ databases">
        <title>Investigation of pathophysiology for high-risk pregnancy and development of treatment modality based on it.</title>
        <authorList>
            <person name="Kim B.-C."/>
            <person name="Lim S."/>
        </authorList>
    </citation>
    <scope>NUCLEOTIDE SEQUENCE [LARGE SCALE GENOMIC DNA]</scope>
    <source>
        <strain evidence="2 4">AD1-86</strain>
    </source>
</reference>
<protein>
    <recommendedName>
        <fullName evidence="6">YtxH domain-containing protein</fullName>
    </recommendedName>
</protein>
<evidence type="ECO:0000313" key="5">
    <source>
        <dbReference type="Proteomes" id="UP000323865"/>
    </source>
</evidence>
<proteinExistence type="predicted"/>
<name>A0A1B0ZFN8_9MICO</name>
<gene>
    <name evidence="2" type="ORF">DAD186_01980</name>
    <name evidence="3" type="ORF">FOB48_00020</name>
</gene>
<evidence type="ECO:0008006" key="6">
    <source>
        <dbReference type="Google" id="ProtNLM"/>
    </source>
</evidence>
<dbReference type="AlphaFoldDB" id="A0A1B0ZFN8"/>
<dbReference type="EMBL" id="CP044108">
    <property type="protein sequence ID" value="QEU10854.1"/>
    <property type="molecule type" value="Genomic_DNA"/>
</dbReference>
<feature type="region of interest" description="Disordered" evidence="1">
    <location>
        <begin position="64"/>
        <end position="126"/>
    </location>
</feature>
<dbReference type="Proteomes" id="UP000092596">
    <property type="component" value="Chromosome"/>
</dbReference>
<reference evidence="3 5" key="2">
    <citation type="submission" date="2019-09" db="EMBL/GenBank/DDBJ databases">
        <title>FDA dAtabase for Regulatory Grade micrObial Sequences (FDA-ARGOS): Supporting development and validation of Infectious Disease Dx tests.</title>
        <authorList>
            <person name="Sciortino C."/>
            <person name="Tallon L."/>
            <person name="Sadzewicz L."/>
            <person name="Vavikolanu K."/>
            <person name="Mehta A."/>
            <person name="Aluvathingal J."/>
            <person name="Nadendla S."/>
            <person name="Nandy P."/>
            <person name="Geyer C."/>
            <person name="Yan Y."/>
            <person name="Sichtig H."/>
        </authorList>
    </citation>
    <scope>NUCLEOTIDE SEQUENCE [LARGE SCALE GENOMIC DNA]</scope>
    <source>
        <strain evidence="3 5">FDAARGOS_640</strain>
    </source>
</reference>
<keyword evidence="5" id="KW-1185">Reference proteome</keyword>
<dbReference type="KEGG" id="dva:DAD186_01980"/>
<evidence type="ECO:0000313" key="2">
    <source>
        <dbReference type="EMBL" id="ANP26757.1"/>
    </source>
</evidence>
<dbReference type="PATRIC" id="fig|1630135.4.peg.201"/>
<feature type="compositionally biased region" description="Basic and acidic residues" evidence="1">
    <location>
        <begin position="86"/>
        <end position="106"/>
    </location>
</feature>
<evidence type="ECO:0000313" key="4">
    <source>
        <dbReference type="Proteomes" id="UP000092596"/>
    </source>
</evidence>